<gene>
    <name evidence="4" type="ORF">ACFFGN_30730</name>
</gene>
<keyword evidence="2 4" id="KW-0012">Acyltransferase</keyword>
<keyword evidence="5" id="KW-1185">Reference proteome</keyword>
<reference evidence="4 5" key="1">
    <citation type="submission" date="2024-09" db="EMBL/GenBank/DDBJ databases">
        <authorList>
            <person name="Sun Q."/>
            <person name="Mori K."/>
        </authorList>
    </citation>
    <scope>NUCLEOTIDE SEQUENCE [LARGE SCALE GENOMIC DNA]</scope>
    <source>
        <strain evidence="4 5">CGMCC 1.15906</strain>
    </source>
</reference>
<comment type="caution">
    <text evidence="4">The sequence shown here is derived from an EMBL/GenBank/DDBJ whole genome shotgun (WGS) entry which is preliminary data.</text>
</comment>
<dbReference type="GO" id="GO:0016746">
    <property type="term" value="F:acyltransferase activity"/>
    <property type="evidence" value="ECO:0007669"/>
    <property type="project" value="UniProtKB-KW"/>
</dbReference>
<evidence type="ECO:0000259" key="3">
    <source>
        <dbReference type="PROSITE" id="PS51186"/>
    </source>
</evidence>
<organism evidence="4 5">
    <name type="scientific">Kribbella deserti</name>
    <dbReference type="NCBI Taxonomy" id="1926257"/>
    <lineage>
        <taxon>Bacteria</taxon>
        <taxon>Bacillati</taxon>
        <taxon>Actinomycetota</taxon>
        <taxon>Actinomycetes</taxon>
        <taxon>Propionibacteriales</taxon>
        <taxon>Kribbellaceae</taxon>
        <taxon>Kribbella</taxon>
    </lineage>
</organism>
<feature type="domain" description="N-acetyltransferase" evidence="3">
    <location>
        <begin position="1"/>
        <end position="151"/>
    </location>
</feature>
<evidence type="ECO:0000256" key="1">
    <source>
        <dbReference type="ARBA" id="ARBA00022679"/>
    </source>
</evidence>
<dbReference type="CDD" id="cd04301">
    <property type="entry name" value="NAT_SF"/>
    <property type="match status" value="1"/>
</dbReference>
<accession>A0ABV6QV31</accession>
<dbReference type="Gene3D" id="3.40.630.30">
    <property type="match status" value="1"/>
</dbReference>
<name>A0ABV6QV31_9ACTN</name>
<dbReference type="SUPFAM" id="SSF55729">
    <property type="entry name" value="Acyl-CoA N-acyltransferases (Nat)"/>
    <property type="match status" value="1"/>
</dbReference>
<dbReference type="Proteomes" id="UP001589890">
    <property type="component" value="Unassembled WGS sequence"/>
</dbReference>
<dbReference type="PANTHER" id="PTHR43877">
    <property type="entry name" value="AMINOALKYLPHOSPHONATE N-ACETYLTRANSFERASE-RELATED-RELATED"/>
    <property type="match status" value="1"/>
</dbReference>
<evidence type="ECO:0000313" key="4">
    <source>
        <dbReference type="EMBL" id="MFC0628485.1"/>
    </source>
</evidence>
<protein>
    <submittedName>
        <fullName evidence="4">GNAT family N-acetyltransferase</fullName>
        <ecNumber evidence="4">2.3.-.-</ecNumber>
    </submittedName>
</protein>
<dbReference type="EMBL" id="JBHLTC010000039">
    <property type="protein sequence ID" value="MFC0628485.1"/>
    <property type="molecule type" value="Genomic_DNA"/>
</dbReference>
<evidence type="ECO:0000313" key="5">
    <source>
        <dbReference type="Proteomes" id="UP001589890"/>
    </source>
</evidence>
<keyword evidence="1 4" id="KW-0808">Transferase</keyword>
<dbReference type="RefSeq" id="WP_380054849.1">
    <property type="nucleotide sequence ID" value="NZ_JBHLTC010000039.1"/>
</dbReference>
<dbReference type="InterPro" id="IPR000182">
    <property type="entry name" value="GNAT_dom"/>
</dbReference>
<evidence type="ECO:0000256" key="2">
    <source>
        <dbReference type="ARBA" id="ARBA00023315"/>
    </source>
</evidence>
<dbReference type="InterPro" id="IPR016181">
    <property type="entry name" value="Acyl_CoA_acyltransferase"/>
</dbReference>
<dbReference type="PROSITE" id="PS51186">
    <property type="entry name" value="GNAT"/>
    <property type="match status" value="1"/>
</dbReference>
<dbReference type="Pfam" id="PF00583">
    <property type="entry name" value="Acetyltransf_1"/>
    <property type="match status" value="1"/>
</dbReference>
<dbReference type="InterPro" id="IPR050832">
    <property type="entry name" value="Bact_Acetyltransf"/>
</dbReference>
<dbReference type="EC" id="2.3.-.-" evidence="4"/>
<proteinExistence type="predicted"/>
<sequence length="151" mass="16248">MRIRPAESADAAPIASLLDELGYPQDGVQSVEARLKTFADNPASMVLVAEQAVEQATEAAELLGVIAVHVSPFFEKDGSWARIVALVVADQARGRGIGAELVAAAEAFAIERGCSRMEVTSSDRRARAHDFYLARGYLDQAGKSSRFLRDL</sequence>